<evidence type="ECO:0000313" key="3">
    <source>
        <dbReference type="EMBL" id="CAG8820568.1"/>
    </source>
</evidence>
<dbReference type="SUPFAM" id="SSF53720">
    <property type="entry name" value="ALDH-like"/>
    <property type="match status" value="1"/>
</dbReference>
<evidence type="ECO:0000256" key="1">
    <source>
        <dbReference type="ARBA" id="ARBA00009986"/>
    </source>
</evidence>
<feature type="non-terminal residue" evidence="3">
    <location>
        <position position="63"/>
    </location>
</feature>
<evidence type="ECO:0000259" key="2">
    <source>
        <dbReference type="Pfam" id="PF00171"/>
    </source>
</evidence>
<dbReference type="GO" id="GO:0016620">
    <property type="term" value="F:oxidoreductase activity, acting on the aldehyde or oxo group of donors, NAD or NADP as acceptor"/>
    <property type="evidence" value="ECO:0007669"/>
    <property type="project" value="InterPro"/>
</dbReference>
<reference evidence="3" key="1">
    <citation type="submission" date="2021-06" db="EMBL/GenBank/DDBJ databases">
        <authorList>
            <person name="Kallberg Y."/>
            <person name="Tangrot J."/>
            <person name="Rosling A."/>
        </authorList>
    </citation>
    <scope>NUCLEOTIDE SEQUENCE</scope>
    <source>
        <strain evidence="3">IN212</strain>
    </source>
</reference>
<accession>A0A9N9PH99</accession>
<evidence type="ECO:0000313" key="4">
    <source>
        <dbReference type="Proteomes" id="UP000789396"/>
    </source>
</evidence>
<comment type="similarity">
    <text evidence="1">Belongs to the aldehyde dehydrogenase family.</text>
</comment>
<comment type="caution">
    <text evidence="3">The sequence shown here is derived from an EMBL/GenBank/DDBJ whole genome shotgun (WGS) entry which is preliminary data.</text>
</comment>
<organism evidence="3 4">
    <name type="scientific">Racocetra fulgida</name>
    <dbReference type="NCBI Taxonomy" id="60492"/>
    <lineage>
        <taxon>Eukaryota</taxon>
        <taxon>Fungi</taxon>
        <taxon>Fungi incertae sedis</taxon>
        <taxon>Mucoromycota</taxon>
        <taxon>Glomeromycotina</taxon>
        <taxon>Glomeromycetes</taxon>
        <taxon>Diversisporales</taxon>
        <taxon>Gigasporaceae</taxon>
        <taxon>Racocetra</taxon>
    </lineage>
</organism>
<dbReference type="Gene3D" id="3.40.309.10">
    <property type="entry name" value="Aldehyde Dehydrogenase, Chain A, domain 2"/>
    <property type="match status" value="1"/>
</dbReference>
<dbReference type="AlphaFoldDB" id="A0A9N9PH99"/>
<dbReference type="EMBL" id="CAJVPZ010099234">
    <property type="protein sequence ID" value="CAG8820568.1"/>
    <property type="molecule type" value="Genomic_DNA"/>
</dbReference>
<protein>
    <submittedName>
        <fullName evidence="3">13958_t:CDS:1</fullName>
    </submittedName>
</protein>
<feature type="domain" description="Aldehyde dehydrogenase" evidence="2">
    <location>
        <begin position="2"/>
        <end position="63"/>
    </location>
</feature>
<dbReference type="PANTHER" id="PTHR11699">
    <property type="entry name" value="ALDEHYDE DEHYDROGENASE-RELATED"/>
    <property type="match status" value="1"/>
</dbReference>
<feature type="non-terminal residue" evidence="3">
    <location>
        <position position="1"/>
    </location>
</feature>
<gene>
    <name evidence="3" type="ORF">RFULGI_LOCUS19610</name>
</gene>
<name>A0A9N9PH99_9GLOM</name>
<dbReference type="OrthoDB" id="2353910at2759"/>
<dbReference type="Proteomes" id="UP000789396">
    <property type="component" value="Unassembled WGS sequence"/>
</dbReference>
<dbReference type="InterPro" id="IPR016161">
    <property type="entry name" value="Ald_DH/histidinol_DH"/>
</dbReference>
<sequence>NEEMKIMQEEIFGPVVSVSKFKTTEEVIKKAHLTKYGLAAAVFTKDITRAIKISNMLKAGTVW</sequence>
<dbReference type="InterPro" id="IPR016163">
    <property type="entry name" value="Ald_DH_C"/>
</dbReference>
<dbReference type="Pfam" id="PF00171">
    <property type="entry name" value="Aldedh"/>
    <property type="match status" value="1"/>
</dbReference>
<proteinExistence type="inferred from homology"/>
<dbReference type="InterPro" id="IPR015590">
    <property type="entry name" value="Aldehyde_DH_dom"/>
</dbReference>
<keyword evidence="4" id="KW-1185">Reference proteome</keyword>